<comment type="caution">
    <text evidence="1">The sequence shown here is derived from an EMBL/GenBank/DDBJ whole genome shotgun (WGS) entry which is preliminary data.</text>
</comment>
<name>A0ACC0AAJ6_CATRO</name>
<evidence type="ECO:0000313" key="1">
    <source>
        <dbReference type="EMBL" id="KAI5657305.1"/>
    </source>
</evidence>
<keyword evidence="2" id="KW-1185">Reference proteome</keyword>
<accession>A0ACC0AAJ6</accession>
<proteinExistence type="predicted"/>
<evidence type="ECO:0000313" key="2">
    <source>
        <dbReference type="Proteomes" id="UP001060085"/>
    </source>
</evidence>
<reference evidence="2" key="1">
    <citation type="journal article" date="2023" name="Nat. Plants">
        <title>Single-cell RNA sequencing provides a high-resolution roadmap for understanding the multicellular compartmentation of specialized metabolism.</title>
        <authorList>
            <person name="Sun S."/>
            <person name="Shen X."/>
            <person name="Li Y."/>
            <person name="Li Y."/>
            <person name="Wang S."/>
            <person name="Li R."/>
            <person name="Zhang H."/>
            <person name="Shen G."/>
            <person name="Guo B."/>
            <person name="Wei J."/>
            <person name="Xu J."/>
            <person name="St-Pierre B."/>
            <person name="Chen S."/>
            <person name="Sun C."/>
        </authorList>
    </citation>
    <scope>NUCLEOTIDE SEQUENCE [LARGE SCALE GENOMIC DNA]</scope>
</reference>
<dbReference type="EMBL" id="CM044706">
    <property type="protein sequence ID" value="KAI5657305.1"/>
    <property type="molecule type" value="Genomic_DNA"/>
</dbReference>
<sequence>MKGYCTWSKSLRRFGIRGGENSREKICMGPGLTHVKGLRYFDGDSGNTPQAILVEKFSKSKELEELHKHHSGQKERKYVILPQKSSGIICLIFYIVGEISRGKEEATTMGIPVPDDLDLMAIVARGVRCGRVYGAGSEAVPLRAESSQPSCRGLASIGLCCADILRRMEAALPSVFDAFDEHTRRFVKQNHLVYIPLPPMLDLVRAGMGIGASASSAPTPVVDLKTPTSDVARFDLPLLPLPLFVL</sequence>
<gene>
    <name evidence="1" type="ORF">M9H77_26098</name>
</gene>
<dbReference type="Proteomes" id="UP001060085">
    <property type="component" value="Linkage Group LG06"/>
</dbReference>
<protein>
    <submittedName>
        <fullName evidence="1">Uncharacterized protein</fullName>
    </submittedName>
</protein>
<organism evidence="1 2">
    <name type="scientific">Catharanthus roseus</name>
    <name type="common">Madagascar periwinkle</name>
    <name type="synonym">Vinca rosea</name>
    <dbReference type="NCBI Taxonomy" id="4058"/>
    <lineage>
        <taxon>Eukaryota</taxon>
        <taxon>Viridiplantae</taxon>
        <taxon>Streptophyta</taxon>
        <taxon>Embryophyta</taxon>
        <taxon>Tracheophyta</taxon>
        <taxon>Spermatophyta</taxon>
        <taxon>Magnoliopsida</taxon>
        <taxon>eudicotyledons</taxon>
        <taxon>Gunneridae</taxon>
        <taxon>Pentapetalae</taxon>
        <taxon>asterids</taxon>
        <taxon>lamiids</taxon>
        <taxon>Gentianales</taxon>
        <taxon>Apocynaceae</taxon>
        <taxon>Rauvolfioideae</taxon>
        <taxon>Vinceae</taxon>
        <taxon>Catharanthinae</taxon>
        <taxon>Catharanthus</taxon>
    </lineage>
</organism>